<dbReference type="Gene3D" id="6.10.250.3410">
    <property type="entry name" value="DBF zinc finger"/>
    <property type="match status" value="1"/>
</dbReference>
<feature type="compositionally biased region" description="Low complexity" evidence="5">
    <location>
        <begin position="560"/>
        <end position="575"/>
    </location>
</feature>
<dbReference type="OrthoDB" id="21380at2759"/>
<dbReference type="InterPro" id="IPR001357">
    <property type="entry name" value="BRCT_dom"/>
</dbReference>
<dbReference type="PANTHER" id="PTHR15375">
    <property type="entry name" value="ACTIVATOR OF S-PHASE KINASE-RELATED"/>
    <property type="match status" value="1"/>
</dbReference>
<feature type="region of interest" description="Disordered" evidence="5">
    <location>
        <begin position="304"/>
        <end position="370"/>
    </location>
</feature>
<feature type="region of interest" description="Disordered" evidence="5">
    <location>
        <begin position="539"/>
        <end position="577"/>
    </location>
</feature>
<feature type="compositionally biased region" description="Basic residues" evidence="5">
    <location>
        <begin position="476"/>
        <end position="491"/>
    </location>
</feature>
<dbReference type="GO" id="GO:0031431">
    <property type="term" value="C:Dbf4-dependent protein kinase complex"/>
    <property type="evidence" value="ECO:0007669"/>
    <property type="project" value="TreeGrafter"/>
</dbReference>
<evidence type="ECO:0000256" key="4">
    <source>
        <dbReference type="PROSITE-ProRule" id="PRU00600"/>
    </source>
</evidence>
<dbReference type="FunFam" id="6.10.250.3410:FF:000001">
    <property type="entry name" value="Protein DBF4 homolog A"/>
    <property type="match status" value="1"/>
</dbReference>
<dbReference type="InterPro" id="IPR038545">
    <property type="entry name" value="Znf_DBF_sf"/>
</dbReference>
<feature type="region of interest" description="Disordered" evidence="5">
    <location>
        <begin position="475"/>
        <end position="495"/>
    </location>
</feature>
<dbReference type="InterPro" id="IPR036420">
    <property type="entry name" value="BRCT_dom_sf"/>
</dbReference>
<dbReference type="GO" id="GO:0008270">
    <property type="term" value="F:zinc ion binding"/>
    <property type="evidence" value="ECO:0007669"/>
    <property type="project" value="UniProtKB-KW"/>
</dbReference>
<sequence length="590" mass="66496">MSTVGNLHNLDQQVESTPKASNPVFQPRCNRTPLAQLNKSEHVWRDSRTYARSAIQALELKKQQQQENMQRSRNPPAAAAKPSLHGEDKWVKAYTKAFPTFKIYFDGIENSTRKRLEEKVKLLGSSVEQFFSAKCTHIVTGRPVPDEVKAATARKMADVSAEAKNQENMPDNENGEFFGQTRMQRSSKPALTLKKADNVSRDGDIFEIAHKHKIKIWSVDKLQNRILPLLFDGPLQRDLPNDSVTHRPIPQELPRMLQEEKVFGPSTSKRGEHQGPNFVRFSSHYVFVEDVTGSYRPIVVKEYPKTEQSKTTPSWPILRRNKPGRSPFMKDHSSDHREPEQEKKDEPAEEVASKAVSNTSQKPLAVQNPSASLRALNNQQVEKLEDGNSTQADTRASIGMPSFSASGIHQFGTSRIVSTSGSAVHGLPQPLPPTENINRLDRRVVTNAKPIVASSQIATKPVPGDQNVAAQGAKLRNAKRHKGASGKRRPPPKNYCENCQQRFYNLKQHIKDPKHQEYAKNADNFADLDKIIELTRRRYKVDSSSNKTDERSEVIDGPLPERQAQQSQEPEPSSSFVVDDSWEKFADIVW</sequence>
<dbReference type="Gene3D" id="3.40.50.10190">
    <property type="entry name" value="BRCT domain"/>
    <property type="match status" value="1"/>
</dbReference>
<name>A0A8H7PGZ3_9FUNG</name>
<protein>
    <recommendedName>
        <fullName evidence="10">DBF4-type domain-containing protein</fullName>
    </recommendedName>
</protein>
<evidence type="ECO:0008006" key="10">
    <source>
        <dbReference type="Google" id="ProtNLM"/>
    </source>
</evidence>
<dbReference type="InterPro" id="IPR051590">
    <property type="entry name" value="Replication_Regulatory_Kinase"/>
</dbReference>
<dbReference type="EMBL" id="JAEPRA010000019">
    <property type="protein sequence ID" value="KAG2173449.1"/>
    <property type="molecule type" value="Genomic_DNA"/>
</dbReference>
<organism evidence="8 9">
    <name type="scientific">Umbelopsis vinacea</name>
    <dbReference type="NCBI Taxonomy" id="44442"/>
    <lineage>
        <taxon>Eukaryota</taxon>
        <taxon>Fungi</taxon>
        <taxon>Fungi incertae sedis</taxon>
        <taxon>Mucoromycota</taxon>
        <taxon>Mucoromycotina</taxon>
        <taxon>Umbelopsidomycetes</taxon>
        <taxon>Umbelopsidales</taxon>
        <taxon>Umbelopsidaceae</taxon>
        <taxon>Umbelopsis</taxon>
    </lineage>
</organism>
<feature type="domain" description="DBF4-type" evidence="7">
    <location>
        <begin position="489"/>
        <end position="538"/>
    </location>
</feature>
<dbReference type="GO" id="GO:0003676">
    <property type="term" value="F:nucleic acid binding"/>
    <property type="evidence" value="ECO:0007669"/>
    <property type="project" value="InterPro"/>
</dbReference>
<gene>
    <name evidence="8" type="ORF">INT44_008801</name>
</gene>
<feature type="compositionally biased region" description="Basic and acidic residues" evidence="5">
    <location>
        <begin position="328"/>
        <end position="346"/>
    </location>
</feature>
<dbReference type="SUPFAM" id="SSF52113">
    <property type="entry name" value="BRCT domain"/>
    <property type="match status" value="1"/>
</dbReference>
<evidence type="ECO:0000256" key="2">
    <source>
        <dbReference type="ARBA" id="ARBA00022771"/>
    </source>
</evidence>
<dbReference type="Pfam" id="PF00533">
    <property type="entry name" value="BRCT"/>
    <property type="match status" value="1"/>
</dbReference>
<evidence type="ECO:0000259" key="7">
    <source>
        <dbReference type="PROSITE" id="PS51265"/>
    </source>
</evidence>
<dbReference type="Proteomes" id="UP000612746">
    <property type="component" value="Unassembled WGS sequence"/>
</dbReference>
<dbReference type="GO" id="GO:0010571">
    <property type="term" value="P:positive regulation of nuclear cell cycle DNA replication"/>
    <property type="evidence" value="ECO:0007669"/>
    <property type="project" value="TreeGrafter"/>
</dbReference>
<feature type="compositionally biased region" description="Polar residues" evidence="5">
    <location>
        <begin position="355"/>
        <end position="370"/>
    </location>
</feature>
<dbReference type="AlphaFoldDB" id="A0A8H7PGZ3"/>
<dbReference type="PROSITE" id="PS50172">
    <property type="entry name" value="BRCT"/>
    <property type="match status" value="1"/>
</dbReference>
<keyword evidence="9" id="KW-1185">Reference proteome</keyword>
<dbReference type="InterPro" id="IPR013939">
    <property type="entry name" value="Regulatory_Dfp1/Him1"/>
</dbReference>
<dbReference type="PROSITE" id="PS51265">
    <property type="entry name" value="ZF_DBF4"/>
    <property type="match status" value="1"/>
</dbReference>
<dbReference type="SMART" id="SM00586">
    <property type="entry name" value="ZnF_DBF"/>
    <property type="match status" value="1"/>
</dbReference>
<keyword evidence="3" id="KW-0862">Zinc</keyword>
<keyword evidence="1" id="KW-0479">Metal-binding</keyword>
<dbReference type="Pfam" id="PF08630">
    <property type="entry name" value="Dfp1_Him1_M"/>
    <property type="match status" value="1"/>
</dbReference>
<evidence type="ECO:0000256" key="5">
    <source>
        <dbReference type="SAM" id="MobiDB-lite"/>
    </source>
</evidence>
<dbReference type="GO" id="GO:0043539">
    <property type="term" value="F:protein serine/threonine kinase activator activity"/>
    <property type="evidence" value="ECO:0007669"/>
    <property type="project" value="TreeGrafter"/>
</dbReference>
<accession>A0A8H7PGZ3</accession>
<comment type="caution">
    <text evidence="8">The sequence shown here is derived from an EMBL/GenBank/DDBJ whole genome shotgun (WGS) entry which is preliminary data.</text>
</comment>
<evidence type="ECO:0000259" key="6">
    <source>
        <dbReference type="PROSITE" id="PS50172"/>
    </source>
</evidence>
<reference evidence="8" key="1">
    <citation type="submission" date="2020-12" db="EMBL/GenBank/DDBJ databases">
        <title>Metabolic potential, ecology and presence of endohyphal bacteria is reflected in genomic diversity of Mucoromycotina.</title>
        <authorList>
            <person name="Muszewska A."/>
            <person name="Okrasinska A."/>
            <person name="Steczkiewicz K."/>
            <person name="Drgas O."/>
            <person name="Orlowska M."/>
            <person name="Perlinska-Lenart U."/>
            <person name="Aleksandrzak-Piekarczyk T."/>
            <person name="Szatraj K."/>
            <person name="Zielenkiewicz U."/>
            <person name="Pilsyk S."/>
            <person name="Malc E."/>
            <person name="Mieczkowski P."/>
            <person name="Kruszewska J.S."/>
            <person name="Biernat P."/>
            <person name="Pawlowska J."/>
        </authorList>
    </citation>
    <scope>NUCLEOTIDE SEQUENCE</scope>
    <source>
        <strain evidence="8">WA0000051536</strain>
    </source>
</reference>
<dbReference type="PANTHER" id="PTHR15375:SF26">
    <property type="entry name" value="PROTEIN CHIFFON"/>
    <property type="match status" value="1"/>
</dbReference>
<dbReference type="Pfam" id="PF07535">
    <property type="entry name" value="zf-DBF"/>
    <property type="match status" value="1"/>
</dbReference>
<feature type="domain" description="BRCT" evidence="6">
    <location>
        <begin position="93"/>
        <end position="141"/>
    </location>
</feature>
<evidence type="ECO:0000313" key="9">
    <source>
        <dbReference type="Proteomes" id="UP000612746"/>
    </source>
</evidence>
<proteinExistence type="predicted"/>
<evidence type="ECO:0000313" key="8">
    <source>
        <dbReference type="EMBL" id="KAG2173449.1"/>
    </source>
</evidence>
<dbReference type="InterPro" id="IPR006572">
    <property type="entry name" value="Znf_DBF"/>
</dbReference>
<dbReference type="CDD" id="cd00027">
    <property type="entry name" value="BRCT"/>
    <property type="match status" value="1"/>
</dbReference>
<feature type="compositionally biased region" description="Polar residues" evidence="5">
    <location>
        <begin position="1"/>
        <end position="24"/>
    </location>
</feature>
<evidence type="ECO:0000256" key="3">
    <source>
        <dbReference type="ARBA" id="ARBA00022833"/>
    </source>
</evidence>
<feature type="region of interest" description="Disordered" evidence="5">
    <location>
        <begin position="62"/>
        <end position="85"/>
    </location>
</feature>
<dbReference type="GO" id="GO:1901987">
    <property type="term" value="P:regulation of cell cycle phase transition"/>
    <property type="evidence" value="ECO:0007669"/>
    <property type="project" value="TreeGrafter"/>
</dbReference>
<keyword evidence="2 4" id="KW-0863">Zinc-finger</keyword>
<feature type="region of interest" description="Disordered" evidence="5">
    <location>
        <begin position="1"/>
        <end position="28"/>
    </location>
</feature>
<evidence type="ECO:0000256" key="1">
    <source>
        <dbReference type="ARBA" id="ARBA00022723"/>
    </source>
</evidence>